<accession>A0A1A6Y149</accession>
<dbReference type="Proteomes" id="UP000092256">
    <property type="component" value="Unassembled WGS sequence"/>
</dbReference>
<dbReference type="RefSeq" id="WP_065198682.1">
    <property type="nucleotide sequence ID" value="NZ_LYVJ01000004.1"/>
</dbReference>
<gene>
    <name evidence="2" type="ORF">A9K58_07105</name>
</gene>
<organism evidence="2 3">
    <name type="scientific">Stenotrophomonas maltophilia</name>
    <name type="common">Pseudomonas maltophilia</name>
    <name type="synonym">Xanthomonas maltophilia</name>
    <dbReference type="NCBI Taxonomy" id="40324"/>
    <lineage>
        <taxon>Bacteria</taxon>
        <taxon>Pseudomonadati</taxon>
        <taxon>Pseudomonadota</taxon>
        <taxon>Gammaproteobacteria</taxon>
        <taxon>Lysobacterales</taxon>
        <taxon>Lysobacteraceae</taxon>
        <taxon>Stenotrophomonas</taxon>
        <taxon>Stenotrophomonas maltophilia group</taxon>
    </lineage>
</organism>
<keyword evidence="1" id="KW-0472">Membrane</keyword>
<evidence type="ECO:0000313" key="3">
    <source>
        <dbReference type="Proteomes" id="UP000092256"/>
    </source>
</evidence>
<comment type="caution">
    <text evidence="2">The sequence shown here is derived from an EMBL/GenBank/DDBJ whole genome shotgun (WGS) entry which is preliminary data.</text>
</comment>
<protein>
    <submittedName>
        <fullName evidence="2">Uncharacterized protein</fullName>
    </submittedName>
</protein>
<reference evidence="2 3" key="1">
    <citation type="submission" date="2016-05" db="EMBL/GenBank/DDBJ databases">
        <title>Draft Genome Sequences of Stenotrophomonas maltophilia Strains Sm32COP, Sm41DVV, Sm46PAILV, SmF3, SmF22, SmSOFb1 and SmCVFa1, Isolated from Different Manures, in France.</title>
        <authorList>
            <person name="Nazaret S."/>
            <person name="Bodilis J."/>
        </authorList>
    </citation>
    <scope>NUCLEOTIDE SEQUENCE [LARGE SCALE GENOMIC DNA]</scope>
    <source>
        <strain evidence="2 3">Sm46PAILV</strain>
    </source>
</reference>
<keyword evidence="1" id="KW-1133">Transmembrane helix</keyword>
<dbReference type="AlphaFoldDB" id="A0A1A6Y149"/>
<sequence>MPASTDCPDTPTPRWRTLAAPALLALWLGWTLPALWAQAAGRATPASDWNAGQILAQLPPGLLADSGRQPLLLRSPSSCGCASAPALPAGLSVRAGTPSLPFEWLVLHEQRLVYAGPAVLAPACGGSPLAATHLVTQLLRGAHAPVVLSDHCPCHKE</sequence>
<name>A0A1A6Y149_STEMA</name>
<feature type="transmembrane region" description="Helical" evidence="1">
    <location>
        <begin position="18"/>
        <end position="37"/>
    </location>
</feature>
<keyword evidence="1" id="KW-0812">Transmembrane</keyword>
<evidence type="ECO:0000313" key="2">
    <source>
        <dbReference type="EMBL" id="OBU68569.1"/>
    </source>
</evidence>
<dbReference type="OrthoDB" id="6054440at2"/>
<dbReference type="EMBL" id="LYVJ01000004">
    <property type="protein sequence ID" value="OBU68569.1"/>
    <property type="molecule type" value="Genomic_DNA"/>
</dbReference>
<evidence type="ECO:0000256" key="1">
    <source>
        <dbReference type="SAM" id="Phobius"/>
    </source>
</evidence>
<proteinExistence type="predicted"/>